<dbReference type="Gene3D" id="3.90.182.10">
    <property type="entry name" value="Toxin - Anthrax Protective Antigen,domain 1"/>
    <property type="match status" value="1"/>
</dbReference>
<accession>A0A3A4R485</accession>
<dbReference type="GO" id="GO:0016491">
    <property type="term" value="F:oxidoreductase activity"/>
    <property type="evidence" value="ECO:0007669"/>
    <property type="project" value="UniProtKB-KW"/>
</dbReference>
<evidence type="ECO:0000256" key="6">
    <source>
        <dbReference type="ARBA" id="ARBA00023002"/>
    </source>
</evidence>
<feature type="domain" description="Golvesin/Xly CBD-like" evidence="9">
    <location>
        <begin position="596"/>
        <end position="729"/>
    </location>
</feature>
<keyword evidence="6" id="KW-0560">Oxidoreductase</keyword>
<keyword evidence="8" id="KW-0411">Iron-sulfur</keyword>
<evidence type="ECO:0000256" key="2">
    <source>
        <dbReference type="ARBA" id="ARBA00022525"/>
    </source>
</evidence>
<keyword evidence="7" id="KW-0408">Iron</keyword>
<name>A0A3A4R485_9BACT</name>
<keyword evidence="4" id="KW-0732">Signal</keyword>
<comment type="caution">
    <text evidence="10">The sequence shown here is derived from an EMBL/GenBank/DDBJ whole genome shotgun (WGS) entry which is preliminary data.</text>
</comment>
<dbReference type="Pfam" id="PF25275">
    <property type="entry name" value="Golvesin_C"/>
    <property type="match status" value="1"/>
</dbReference>
<dbReference type="Pfam" id="PF18884">
    <property type="entry name" value="TSP3_bac"/>
    <property type="match status" value="2"/>
</dbReference>
<dbReference type="PANTHER" id="PTHR43498">
    <property type="entry name" value="FERREDOXIN:COB-COM HETERODISULFIDE REDUCTASE SUBUNIT A"/>
    <property type="match status" value="1"/>
</dbReference>
<protein>
    <submittedName>
        <fullName evidence="10">FAD-dependent oxidoreductase</fullName>
    </submittedName>
</protein>
<keyword evidence="5" id="KW-0106">Calcium</keyword>
<keyword evidence="2" id="KW-0964">Secreted</keyword>
<reference evidence="10 11" key="1">
    <citation type="journal article" date="2017" name="ISME J.">
        <title>Energy and carbon metabolisms in a deep terrestrial subsurface fluid microbial community.</title>
        <authorList>
            <person name="Momper L."/>
            <person name="Jungbluth S.P."/>
            <person name="Lee M.D."/>
            <person name="Amend J.P."/>
        </authorList>
    </citation>
    <scope>NUCLEOTIDE SEQUENCE [LARGE SCALE GENOMIC DNA]</scope>
    <source>
        <strain evidence="10">SURF_26</strain>
    </source>
</reference>
<evidence type="ECO:0000256" key="8">
    <source>
        <dbReference type="ARBA" id="ARBA00023014"/>
    </source>
</evidence>
<evidence type="ECO:0000256" key="5">
    <source>
        <dbReference type="ARBA" id="ARBA00022837"/>
    </source>
</evidence>
<evidence type="ECO:0000256" key="1">
    <source>
        <dbReference type="ARBA" id="ARBA00004613"/>
    </source>
</evidence>
<organism evidence="10 11">
    <name type="scientific">Candidatus Auribacter fodinae</name>
    <dbReference type="NCBI Taxonomy" id="2093366"/>
    <lineage>
        <taxon>Bacteria</taxon>
        <taxon>Pseudomonadati</taxon>
        <taxon>Candidatus Auribacterota</taxon>
        <taxon>Candidatus Auribacteria</taxon>
        <taxon>Candidatus Auribacterales</taxon>
        <taxon>Candidatus Auribacteraceae</taxon>
        <taxon>Candidatus Auribacter</taxon>
    </lineage>
</organism>
<dbReference type="InterPro" id="IPR059100">
    <property type="entry name" value="TSP3_bac"/>
</dbReference>
<evidence type="ECO:0000313" key="11">
    <source>
        <dbReference type="Proteomes" id="UP000266426"/>
    </source>
</evidence>
<dbReference type="GO" id="GO:0051536">
    <property type="term" value="F:iron-sulfur cluster binding"/>
    <property type="evidence" value="ECO:0007669"/>
    <property type="project" value="UniProtKB-KW"/>
</dbReference>
<evidence type="ECO:0000259" key="9">
    <source>
        <dbReference type="Pfam" id="PF25275"/>
    </source>
</evidence>
<evidence type="ECO:0000256" key="3">
    <source>
        <dbReference type="ARBA" id="ARBA00022723"/>
    </source>
</evidence>
<dbReference type="PANTHER" id="PTHR43498:SF1">
    <property type="entry name" value="COB--COM HETERODISULFIDE REDUCTASE IRON-SULFUR SUBUNIT A"/>
    <property type="match status" value="1"/>
</dbReference>
<dbReference type="Pfam" id="PF12831">
    <property type="entry name" value="FAD_oxidored"/>
    <property type="match status" value="1"/>
</dbReference>
<keyword evidence="3" id="KW-0479">Metal-binding</keyword>
<gene>
    <name evidence="10" type="ORF">C4541_03215</name>
</gene>
<dbReference type="GO" id="GO:0046872">
    <property type="term" value="F:metal ion binding"/>
    <property type="evidence" value="ECO:0007669"/>
    <property type="project" value="UniProtKB-KW"/>
</dbReference>
<dbReference type="Proteomes" id="UP000266426">
    <property type="component" value="Unassembled WGS sequence"/>
</dbReference>
<sequence length="1014" mass="112095">MKISRRIFVYTAQLSAVSPPAISAAIEGKSSVIVEYSNHFGGMTTGGLSAMDVGSNLSNHGGIFREFTMRINQYYYDTYGEGSLQYYLIGSGVVCEPKVAEQILTAWVQEYPSLITLMKNQKITAAGTSASGSKTKIDSITIEDKNTAAVNTITASFFIDASYEQDLGHLAGVGYTVGREGSSEHNEWLAGQVKTFLGRGPITWLTTGAADSKIMAYNYRLTIDKTGNGVPFPAPATYDPAEFATLDAWMASDSSKHSVWKIFSYVDLPNGKRDANCSVFARQGSDWATHSWDYPEATQAERDAIAEAHKEYILRLIHHLKNGTNIPQAIKDEMPYFELPSDEFTLTSNFPPQLYVREGRRMADPAYLMTQQDVHEVGHKLKDDVICLGTYMMDSHLCDVWGSNVTNEYAEGLFINPNLQRAYQVPYRCLYPVTHTNFFSAFGVGATHVAFSSLRMEPQFFHFGQAAAVASSIALDNSITDVSLVPYSSIRTKLESVAQFMQVLEPQDPYASTNWNPAVDEAVTFTNGIRRSANIVKWDFDGNGITDAENEEAVTIKFPSNKKYRVYIRDVSATHCFGFLVPVGDKSTVEEELLQDNTEATPVGVWYDYKTHVPFVGMGTKYDGNGGKGIRYFEYDFTVPESGYYDVCFSLPQDSSLSYANNVPIEIVSSGYTTFNTVFNQTLTSYSTRPFFFVNLGKYFFLAGQTHYIRLKNDGTTANVIADACKLVRSGTWNKGGDSVYSFADFTQTADTDSDGMLDGWEISFNLNPIANDAGADSDNDGITNMEEYSLNTNPSNADSDNDTMLDGWEMLYGLNPLFDADAQGDLDNDGVVNSIEHTRGMKPDNTDSDNDTMLDGWEVQNNLDPINNDSISDADNDGVVNSVEYFHNTNPHNADTDGDGYTDLEEITGGTDPNNPADPFNPDAVLRVTTFAQFTEAQGVSVIFMGWRSQPGKTYTLYVQTNMIGPDFVILEDNLISRGTHTYYVDQGGGPNNVPHPSEETGPRLYKIVEKIN</sequence>
<evidence type="ECO:0000256" key="4">
    <source>
        <dbReference type="ARBA" id="ARBA00022729"/>
    </source>
</evidence>
<evidence type="ECO:0000313" key="10">
    <source>
        <dbReference type="EMBL" id="RJP60914.1"/>
    </source>
</evidence>
<dbReference type="InterPro" id="IPR039650">
    <property type="entry name" value="HdrA-like"/>
</dbReference>
<dbReference type="EMBL" id="QZJZ01000020">
    <property type="protein sequence ID" value="RJP60914.1"/>
    <property type="molecule type" value="Genomic_DNA"/>
</dbReference>
<dbReference type="InterPro" id="IPR033803">
    <property type="entry name" value="CBD-like_Golvesin-Xly"/>
</dbReference>
<dbReference type="AlphaFoldDB" id="A0A3A4R485"/>
<proteinExistence type="predicted"/>
<comment type="subcellular location">
    <subcellularLocation>
        <location evidence="1">Secreted</location>
    </subcellularLocation>
</comment>
<evidence type="ECO:0000256" key="7">
    <source>
        <dbReference type="ARBA" id="ARBA00023004"/>
    </source>
</evidence>